<dbReference type="EMBL" id="JABCJJ010000023">
    <property type="protein sequence ID" value="NMR21093.1"/>
    <property type="molecule type" value="Genomic_DNA"/>
</dbReference>
<dbReference type="GO" id="GO:0016740">
    <property type="term" value="F:transferase activity"/>
    <property type="evidence" value="ECO:0007669"/>
    <property type="project" value="UniProtKB-KW"/>
</dbReference>
<accession>A0A7Y0QID7</accession>
<dbReference type="InterPro" id="IPR023606">
    <property type="entry name" value="CoA-Trfase_III_dom_1_sf"/>
</dbReference>
<protein>
    <submittedName>
        <fullName evidence="1">Acyl-CoA transferase</fullName>
    </submittedName>
</protein>
<dbReference type="SUPFAM" id="SSF89796">
    <property type="entry name" value="CoA-transferase family III (CaiB/BaiF)"/>
    <property type="match status" value="2"/>
</dbReference>
<dbReference type="Pfam" id="PF02515">
    <property type="entry name" value="CoA_transf_3"/>
    <property type="match status" value="1"/>
</dbReference>
<dbReference type="PANTHER" id="PTHR48229:SF1">
    <property type="entry name" value="ALPHA METHYLACYL-COA RACEMASE-RELATED"/>
    <property type="match status" value="1"/>
</dbReference>
<dbReference type="PANTHER" id="PTHR48229">
    <property type="entry name" value="CAIB/BAIF FAMILY ENZYME (AFU_ORTHOLOGUE AFUA_1G05360)-RELATED"/>
    <property type="match status" value="1"/>
</dbReference>
<evidence type="ECO:0000313" key="1">
    <source>
        <dbReference type="EMBL" id="NMR21093.1"/>
    </source>
</evidence>
<dbReference type="Proteomes" id="UP000562124">
    <property type="component" value="Unassembled WGS sequence"/>
</dbReference>
<comment type="caution">
    <text evidence="1">The sequence shown here is derived from an EMBL/GenBank/DDBJ whole genome shotgun (WGS) entry which is preliminary data.</text>
</comment>
<gene>
    <name evidence="1" type="ORF">HIR71_12820</name>
</gene>
<sequence>MLDAEIVLVARSRTVTIEPDPLATLAIVTIEGAALLAAVEGPEHLNCLVNEPSTGSSRSCGRTRTDIGWDIGGAFHGRRPHRADLRGRCCPASGTGIVAVLTRGERAVLLGLQPDLGPDAFEDRLSLVGHGFLRSAFAVSELATASLSAVALALSELGDRLGHDRAVEVDRELCDAWFGLHVRPIGWTAPSAWDPLSGVFATVEGSWIRTHANAPRHRSALLTVLGCDPDQQAVARAIRSWRAEELETAIIERGGAAAALRTAADWKRSPAGQAVTAEPLVRAQAGTRRDGPSAWSPTPTRPLRGLRVLDLTRVIAGPACTQVLAGLGADVLRIDPPGWDEPAVLPLVMWNKRSARLDAKEPAGAARLRDLLAEADVLVHGYRAGALDRLGLPFAERQRIRPGLIEVSERAYGWSGPWAERRGFDSLAQFATGIAHTGMVSSGRREPLSLPVQALDWATGYLAAACALTGLVRRVDTGAGSSWHLSLARTAHELRRLDRAPAVDELSAEAREPPSQVVSTPHGQVALASSPIRVGAAALDHSRVTTTLGIHRPEWR</sequence>
<dbReference type="InterPro" id="IPR003673">
    <property type="entry name" value="CoA-Trfase_fam_III"/>
</dbReference>
<dbReference type="AlphaFoldDB" id="A0A7Y0QID7"/>
<evidence type="ECO:0000313" key="2">
    <source>
        <dbReference type="Proteomes" id="UP000562124"/>
    </source>
</evidence>
<reference evidence="1 2" key="1">
    <citation type="submission" date="2020-04" db="EMBL/GenBank/DDBJ databases">
        <title>Sequencing and Assembly of C. fimi.</title>
        <authorList>
            <person name="Ramsey A.R."/>
        </authorList>
    </citation>
    <scope>NUCLEOTIDE SEQUENCE [LARGE SCALE GENOMIC DNA]</scope>
    <source>
        <strain evidence="1 2">SB</strain>
    </source>
</reference>
<organism evidence="1 2">
    <name type="scientific">Cellulomonas fimi</name>
    <dbReference type="NCBI Taxonomy" id="1708"/>
    <lineage>
        <taxon>Bacteria</taxon>
        <taxon>Bacillati</taxon>
        <taxon>Actinomycetota</taxon>
        <taxon>Actinomycetes</taxon>
        <taxon>Micrococcales</taxon>
        <taxon>Cellulomonadaceae</taxon>
        <taxon>Cellulomonas</taxon>
    </lineage>
</organism>
<name>A0A7Y0QID7_CELFI</name>
<proteinExistence type="predicted"/>
<dbReference type="InterPro" id="IPR052985">
    <property type="entry name" value="CoA-trans_III_biosynth/detox"/>
</dbReference>
<keyword evidence="2" id="KW-1185">Reference proteome</keyword>
<keyword evidence="1" id="KW-0808">Transferase</keyword>
<dbReference type="Gene3D" id="3.40.50.10540">
    <property type="entry name" value="Crotonobetainyl-coa:carnitine coa-transferase, domain 1"/>
    <property type="match status" value="1"/>
</dbReference>
<dbReference type="RefSeq" id="WP_169325471.1">
    <property type="nucleotide sequence ID" value="NZ_JABCJJ010000023.1"/>
</dbReference>